<evidence type="ECO:0000256" key="3">
    <source>
        <dbReference type="ARBA" id="ARBA00022833"/>
    </source>
</evidence>
<evidence type="ECO:0000256" key="2">
    <source>
        <dbReference type="ARBA" id="ARBA00022771"/>
    </source>
</evidence>
<proteinExistence type="predicted"/>
<sequence>MPQVVKKETISRILFTQEADTKSAIRAIPYINAALQDPLKPSGCAASLSIALALVVLSYRELPEVSSKRDGLRATLYAFVAAKRTDEELKAMWQKLGRCTCKAAKDKTSFHTQCINSKKPKLGYVDVTEQFISSIFLELLLILDETDPIPVHKGNAKCWPNRVSDLLPYGADQLATTLLQWYRMLPDTQIIRLTLSILKVCGTLVYNAFTQSKIINLFFIDHTRKMADELIAIKSPTEFYEASQRFAFQSFTFTHFFKTVISMESIWRQAPDVNGRPAIPVMRGVETKAIQLCSLICYILSSPYIIKEPPFDEECPNSIMDAQAFATILFRWYRMDQAPCKSMPLHPFIVEYDRYISDARSAASISCHIIASAMYSRRFIYRCGGPTCRVCFTDPEAVLKTCIGCQTVRYCGKECQAKDWREGPYAHKKLCKIMAKIEQGYESLRGPTDSVQRVVADILTQGSVHRQAIVNGLVRGVVKAVRFATINDEEFNLVLEWATKDGDINWMANRDFKVPAEWDPGYDDYEDVVKRIMRSKIYHAETGELFLFRM</sequence>
<accession>A0A409YDG0</accession>
<comment type="caution">
    <text evidence="6">The sequence shown here is derived from an EMBL/GenBank/DDBJ whole genome shotgun (WGS) entry which is preliminary data.</text>
</comment>
<gene>
    <name evidence="6" type="ORF">CVT24_000604</name>
</gene>
<evidence type="ECO:0000313" key="6">
    <source>
        <dbReference type="EMBL" id="PPR01050.1"/>
    </source>
</evidence>
<dbReference type="Gene3D" id="6.10.140.2220">
    <property type="match status" value="1"/>
</dbReference>
<dbReference type="Proteomes" id="UP000284842">
    <property type="component" value="Unassembled WGS sequence"/>
</dbReference>
<feature type="domain" description="MYND-type" evidence="5">
    <location>
        <begin position="388"/>
        <end position="431"/>
    </location>
</feature>
<dbReference type="GO" id="GO:0008270">
    <property type="term" value="F:zinc ion binding"/>
    <property type="evidence" value="ECO:0007669"/>
    <property type="project" value="UniProtKB-KW"/>
</dbReference>
<dbReference type="PROSITE" id="PS50865">
    <property type="entry name" value="ZF_MYND_2"/>
    <property type="match status" value="1"/>
</dbReference>
<reference evidence="6 7" key="1">
    <citation type="journal article" date="2018" name="Evol. Lett.">
        <title>Horizontal gene cluster transfer increased hallucinogenic mushroom diversity.</title>
        <authorList>
            <person name="Reynolds H.T."/>
            <person name="Vijayakumar V."/>
            <person name="Gluck-Thaler E."/>
            <person name="Korotkin H.B."/>
            <person name="Matheny P.B."/>
            <person name="Slot J.C."/>
        </authorList>
    </citation>
    <scope>NUCLEOTIDE SEQUENCE [LARGE SCALE GENOMIC DNA]</scope>
    <source>
        <strain evidence="6 7">2629</strain>
    </source>
</reference>
<evidence type="ECO:0000256" key="1">
    <source>
        <dbReference type="ARBA" id="ARBA00022723"/>
    </source>
</evidence>
<protein>
    <recommendedName>
        <fullName evidence="5">MYND-type domain-containing protein</fullName>
    </recommendedName>
</protein>
<keyword evidence="3" id="KW-0862">Zinc</keyword>
<name>A0A409YDG0_9AGAR</name>
<keyword evidence="2 4" id="KW-0863">Zinc-finger</keyword>
<dbReference type="OrthoDB" id="2998255at2759"/>
<evidence type="ECO:0000313" key="7">
    <source>
        <dbReference type="Proteomes" id="UP000284842"/>
    </source>
</evidence>
<organism evidence="6 7">
    <name type="scientific">Panaeolus cyanescens</name>
    <dbReference type="NCBI Taxonomy" id="181874"/>
    <lineage>
        <taxon>Eukaryota</taxon>
        <taxon>Fungi</taxon>
        <taxon>Dikarya</taxon>
        <taxon>Basidiomycota</taxon>
        <taxon>Agaricomycotina</taxon>
        <taxon>Agaricomycetes</taxon>
        <taxon>Agaricomycetidae</taxon>
        <taxon>Agaricales</taxon>
        <taxon>Agaricineae</taxon>
        <taxon>Galeropsidaceae</taxon>
        <taxon>Panaeolus</taxon>
    </lineage>
</organism>
<dbReference type="EMBL" id="NHTK01001276">
    <property type="protein sequence ID" value="PPR01050.1"/>
    <property type="molecule type" value="Genomic_DNA"/>
</dbReference>
<evidence type="ECO:0000256" key="4">
    <source>
        <dbReference type="PROSITE-ProRule" id="PRU00134"/>
    </source>
</evidence>
<keyword evidence="7" id="KW-1185">Reference proteome</keyword>
<dbReference type="InterPro" id="IPR002893">
    <property type="entry name" value="Znf_MYND"/>
</dbReference>
<keyword evidence="1" id="KW-0479">Metal-binding</keyword>
<dbReference type="SUPFAM" id="SSF144232">
    <property type="entry name" value="HIT/MYND zinc finger-like"/>
    <property type="match status" value="1"/>
</dbReference>
<dbReference type="STRING" id="181874.A0A409YDG0"/>
<dbReference type="Pfam" id="PF01753">
    <property type="entry name" value="zf-MYND"/>
    <property type="match status" value="1"/>
</dbReference>
<dbReference type="AlphaFoldDB" id="A0A409YDG0"/>
<evidence type="ECO:0000259" key="5">
    <source>
        <dbReference type="PROSITE" id="PS50865"/>
    </source>
</evidence>
<dbReference type="InParanoid" id="A0A409YDG0"/>